<evidence type="ECO:0000313" key="2">
    <source>
        <dbReference type="Proteomes" id="UP000249661"/>
    </source>
</evidence>
<proteinExistence type="predicted"/>
<reference evidence="1" key="1">
    <citation type="submission" date="2018-02" db="EMBL/GenBank/DDBJ databases">
        <title>The genomes of Aspergillus section Nigri reveals drivers in fungal speciation.</title>
        <authorList>
            <consortium name="DOE Joint Genome Institute"/>
            <person name="Vesth T.C."/>
            <person name="Nybo J."/>
            <person name="Theobald S."/>
            <person name="Brandl J."/>
            <person name="Frisvad J.C."/>
            <person name="Nielsen K.F."/>
            <person name="Lyhne E.K."/>
            <person name="Kogle M.E."/>
            <person name="Kuo A."/>
            <person name="Riley R."/>
            <person name="Clum A."/>
            <person name="Nolan M."/>
            <person name="Lipzen A."/>
            <person name="Salamov A."/>
            <person name="Henrissat B."/>
            <person name="Wiebenga A."/>
            <person name="De vries R.P."/>
            <person name="Grigoriev I.V."/>
            <person name="Mortensen U.H."/>
            <person name="Andersen M.R."/>
            <person name="Baker S.E."/>
        </authorList>
    </citation>
    <scope>NUCLEOTIDE SEQUENCE</scope>
    <source>
        <strain evidence="1">CBS 121060</strain>
    </source>
</reference>
<keyword evidence="2" id="KW-1185">Reference proteome</keyword>
<dbReference type="Proteomes" id="UP000249661">
    <property type="component" value="Unassembled WGS sequence"/>
</dbReference>
<gene>
    <name evidence="1" type="ORF">BO66DRAFT_417992</name>
</gene>
<dbReference type="EMBL" id="KZ824939">
    <property type="protein sequence ID" value="RAH73328.1"/>
    <property type="molecule type" value="Genomic_DNA"/>
</dbReference>
<organism evidence="1 2">
    <name type="scientific">Aspergillus aculeatinus CBS 121060</name>
    <dbReference type="NCBI Taxonomy" id="1448322"/>
    <lineage>
        <taxon>Eukaryota</taxon>
        <taxon>Fungi</taxon>
        <taxon>Dikarya</taxon>
        <taxon>Ascomycota</taxon>
        <taxon>Pezizomycotina</taxon>
        <taxon>Eurotiomycetes</taxon>
        <taxon>Eurotiomycetidae</taxon>
        <taxon>Eurotiales</taxon>
        <taxon>Aspergillaceae</taxon>
        <taxon>Aspergillus</taxon>
        <taxon>Aspergillus subgen. Circumdati</taxon>
    </lineage>
</organism>
<accession>A0ACD1HHQ7</accession>
<protein>
    <submittedName>
        <fullName evidence="1">BUD22-domain-containing protein</fullName>
    </submittedName>
</protein>
<sequence length="777" mass="86805">MAATRSLMRLGTGRALSSATRSSARAFSSTVLKASSTPVTDHVPNMRHAQRSPEGALRAPVVNPADKHQDKAEGLHKYGQYIMSCLPKHVQQFSVWKDELCIYVPPSGLIPTMTFLKYHTAAEYTQISDITGVDFPTRDQRFEVVYNMLSVRYNSRIRVKTYADEASPVPSVTGLFEGALWYEREVYDMFGVFFTGHPDLRRIMTDYGFDGHPLRKDFPLTGYTELRWDEEKKRIVIEPLELTQAFRNFEGGTTAWEPVGPGTNRTPESPQSRIPKKTSLILNQTPTYNLYSFLKTIFTTKKKMPKRKLSDLTDNNVSTDKSDARSLHIQTVRLKQKFSQGVESLAKALKLARGFERQKWKRREKKVKEEGKEGAVERMAEEAGILRDLDPVKTAQKYLYKQLVKTKRIAESPTFKEFQEHMGSKLSAEGPKSNFEANVTARLYKSTPVKNVFPGIMDGIRSLLKIDEAKPAPAKATAEKKKTKKDEKPRETIAADEVSDSEVEEGRSRAQRANGEGDGDVSMDDSESVDYAMYDGLLASGSEDEDADDAGETRRQMLGDGDDHDEDDEEDEDEDDIDTRMLQRRPPSDMSISRSPSPEVDEEEESDSPPSKKAKPAQKGTAKPATSTTFLPSLMMGGYWSGSESEAEDVDKEAAEPPRRKNRMGQQARRALWEKKYGAGANHVKQQQQKGRKGRDGGWDPRKGATDGNSTPIGRGRFGHGAGSASGRPQHDGGRPQRAPPKKPQDDKPLHPSWEAAKKAKEQKATASFAGKKVVFD</sequence>
<name>A0ACD1HHQ7_9EURO</name>
<evidence type="ECO:0000313" key="1">
    <source>
        <dbReference type="EMBL" id="RAH73328.1"/>
    </source>
</evidence>